<evidence type="ECO:0000313" key="2">
    <source>
        <dbReference type="EMBL" id="EUA68434.1"/>
    </source>
</evidence>
<dbReference type="AlphaFoldDB" id="X8DJ74"/>
<feature type="region of interest" description="Disordered" evidence="1">
    <location>
        <begin position="63"/>
        <end position="82"/>
    </location>
</feature>
<reference evidence="2" key="1">
    <citation type="submission" date="2014-01" db="EMBL/GenBank/DDBJ databases">
        <authorList>
            <person name="Brown-Elliot B."/>
            <person name="Wallace R."/>
            <person name="Lenaerts A."/>
            <person name="Ordway D."/>
            <person name="DeGroote M.A."/>
            <person name="Parker T."/>
            <person name="Sizemore C."/>
            <person name="Tallon L.J."/>
            <person name="Sadzewicz L.K."/>
            <person name="Sengamalay N."/>
            <person name="Fraser C.M."/>
            <person name="Hine E."/>
            <person name="Shefchek K.A."/>
            <person name="Das S.P."/>
            <person name="Tettelin H."/>
        </authorList>
    </citation>
    <scope>NUCLEOTIDE SEQUENCE [LARGE SCALE GENOMIC DNA]</scope>
    <source>
        <strain evidence="2">4042</strain>
    </source>
</reference>
<proteinExistence type="predicted"/>
<dbReference type="Gene3D" id="3.20.20.140">
    <property type="entry name" value="Metal-dependent hydrolases"/>
    <property type="match status" value="1"/>
</dbReference>
<organism evidence="2">
    <name type="scientific">Mycobacterium xenopi 4042</name>
    <dbReference type="NCBI Taxonomy" id="1299334"/>
    <lineage>
        <taxon>Bacteria</taxon>
        <taxon>Bacillati</taxon>
        <taxon>Actinomycetota</taxon>
        <taxon>Actinomycetes</taxon>
        <taxon>Mycobacteriales</taxon>
        <taxon>Mycobacteriaceae</taxon>
        <taxon>Mycobacterium</taxon>
    </lineage>
</organism>
<comment type="caution">
    <text evidence="2">The sequence shown here is derived from an EMBL/GenBank/DDBJ whole genome shotgun (WGS) entry which is preliminary data.</text>
</comment>
<dbReference type="EMBL" id="JAOB01000015">
    <property type="protein sequence ID" value="EUA68434.1"/>
    <property type="molecule type" value="Genomic_DNA"/>
</dbReference>
<gene>
    <name evidence="2" type="ORF">I553_3605</name>
</gene>
<protein>
    <submittedName>
        <fullName evidence="2">Uncharacterized protein</fullName>
    </submittedName>
</protein>
<accession>X8DJ74</accession>
<sequence>MARVVDSDQHLYESRSLWADHIDPSARDEALSLVDDERGYTWLSWRGFPSRWLMSTFPATPRRAATTATAAGPENRPPTATTRRCRLPTGVPRLAFAGSTRSASTKPWCSQLRLAVGATPLVVAARGHREHDGVEPVVRCRAGRRQGRLHPVAHLTLRDPEWLEAELARLAGAGSGWP</sequence>
<name>X8DJ74_MYCXE</name>
<evidence type="ECO:0000256" key="1">
    <source>
        <dbReference type="SAM" id="MobiDB-lite"/>
    </source>
</evidence>
<dbReference type="PATRIC" id="fig|1299334.3.peg.1799"/>